<dbReference type="NCBIfam" id="NF033788">
    <property type="entry name" value="HTH_metalloreg"/>
    <property type="match status" value="1"/>
</dbReference>
<evidence type="ECO:0000259" key="4">
    <source>
        <dbReference type="PROSITE" id="PS50987"/>
    </source>
</evidence>
<proteinExistence type="predicted"/>
<dbReference type="RefSeq" id="WP_161884772.1">
    <property type="nucleotide sequence ID" value="NZ_CP017146.1"/>
</dbReference>
<evidence type="ECO:0000256" key="3">
    <source>
        <dbReference type="ARBA" id="ARBA00023163"/>
    </source>
</evidence>
<organism evidence="5 6">
    <name type="scientific">Marisediminicola antarctica</name>
    <dbReference type="NCBI Taxonomy" id="674079"/>
    <lineage>
        <taxon>Bacteria</taxon>
        <taxon>Bacillati</taxon>
        <taxon>Actinomycetota</taxon>
        <taxon>Actinomycetes</taxon>
        <taxon>Micrococcales</taxon>
        <taxon>Microbacteriaceae</taxon>
        <taxon>Marisediminicola</taxon>
    </lineage>
</organism>
<reference evidence="5 6" key="1">
    <citation type="submission" date="2016-09" db="EMBL/GenBank/DDBJ databases">
        <title>Complete genome sequence of microbes from the polar regions.</title>
        <authorList>
            <person name="Liao L."/>
            <person name="Chen B."/>
        </authorList>
    </citation>
    <scope>NUCLEOTIDE SEQUENCE [LARGE SCALE GENOMIC DNA]</scope>
    <source>
        <strain evidence="5 6">ZS314</strain>
    </source>
</reference>
<dbReference type="OrthoDB" id="3628603at2"/>
<dbReference type="InterPro" id="IPR036390">
    <property type="entry name" value="WH_DNA-bd_sf"/>
</dbReference>
<dbReference type="SMART" id="SM00418">
    <property type="entry name" value="HTH_ARSR"/>
    <property type="match status" value="1"/>
</dbReference>
<dbReference type="PROSITE" id="PS50987">
    <property type="entry name" value="HTH_ARSR_2"/>
    <property type="match status" value="1"/>
</dbReference>
<dbReference type="Proteomes" id="UP000464507">
    <property type="component" value="Chromosome"/>
</dbReference>
<dbReference type="SUPFAM" id="SSF46785">
    <property type="entry name" value="Winged helix' DNA-binding domain"/>
    <property type="match status" value="1"/>
</dbReference>
<evidence type="ECO:0000256" key="1">
    <source>
        <dbReference type="ARBA" id="ARBA00023015"/>
    </source>
</evidence>
<dbReference type="PANTHER" id="PTHR33154:SF33">
    <property type="entry name" value="TRANSCRIPTIONAL REPRESSOR SDPR"/>
    <property type="match status" value="1"/>
</dbReference>
<dbReference type="InterPro" id="IPR001845">
    <property type="entry name" value="HTH_ArsR_DNA-bd_dom"/>
</dbReference>
<dbReference type="GO" id="GO:0003677">
    <property type="term" value="F:DNA binding"/>
    <property type="evidence" value="ECO:0007669"/>
    <property type="project" value="UniProtKB-KW"/>
</dbReference>
<dbReference type="EMBL" id="CP017146">
    <property type="protein sequence ID" value="QHO68416.1"/>
    <property type="molecule type" value="Genomic_DNA"/>
</dbReference>
<dbReference type="InterPro" id="IPR011991">
    <property type="entry name" value="ArsR-like_HTH"/>
</dbReference>
<dbReference type="Gene3D" id="1.10.10.10">
    <property type="entry name" value="Winged helix-like DNA-binding domain superfamily/Winged helix DNA-binding domain"/>
    <property type="match status" value="1"/>
</dbReference>
<keyword evidence="3" id="KW-0804">Transcription</keyword>
<gene>
    <name evidence="5" type="ORF">BHD05_00950</name>
</gene>
<dbReference type="KEGG" id="mant:BHD05_00950"/>
<name>A0A7L5AEY6_9MICO</name>
<protein>
    <recommendedName>
        <fullName evidence="4">HTH arsR-type domain-containing protein</fullName>
    </recommendedName>
</protein>
<evidence type="ECO:0000313" key="6">
    <source>
        <dbReference type="Proteomes" id="UP000464507"/>
    </source>
</evidence>
<evidence type="ECO:0000256" key="2">
    <source>
        <dbReference type="ARBA" id="ARBA00023125"/>
    </source>
</evidence>
<dbReference type="InterPro" id="IPR036388">
    <property type="entry name" value="WH-like_DNA-bd_sf"/>
</dbReference>
<accession>A0A7L5AEY6</accession>
<dbReference type="AlphaFoldDB" id="A0A7L5AEY6"/>
<evidence type="ECO:0000313" key="5">
    <source>
        <dbReference type="EMBL" id="QHO68416.1"/>
    </source>
</evidence>
<sequence>MADIFDVLADTTRRELLQLLLDKFVASDGDVGELSVGEMVELLAISQPTVSKHLKVLRESHLVRVREDGQHRYYSLDPAPLEAVEDWLVPFLASHFEAEANDGGIAVFAAWSGSGVPGPIRRVAQSLPSGGVAGATIGRAAAGASHQARSVIEGATAGVQQRVIEPLRKVFGR</sequence>
<keyword evidence="2" id="KW-0238">DNA-binding</keyword>
<dbReference type="CDD" id="cd00090">
    <property type="entry name" value="HTH_ARSR"/>
    <property type="match status" value="1"/>
</dbReference>
<keyword evidence="6" id="KW-1185">Reference proteome</keyword>
<dbReference type="PANTHER" id="PTHR33154">
    <property type="entry name" value="TRANSCRIPTIONAL REGULATOR, ARSR FAMILY"/>
    <property type="match status" value="1"/>
</dbReference>
<feature type="domain" description="HTH arsR-type" evidence="4">
    <location>
        <begin position="1"/>
        <end position="99"/>
    </location>
</feature>
<keyword evidence="1" id="KW-0805">Transcription regulation</keyword>
<dbReference type="Pfam" id="PF01022">
    <property type="entry name" value="HTH_5"/>
    <property type="match status" value="1"/>
</dbReference>
<dbReference type="InterPro" id="IPR051081">
    <property type="entry name" value="HTH_MetalResp_TranReg"/>
</dbReference>
<dbReference type="GO" id="GO:0003700">
    <property type="term" value="F:DNA-binding transcription factor activity"/>
    <property type="evidence" value="ECO:0007669"/>
    <property type="project" value="InterPro"/>
</dbReference>